<feature type="compositionally biased region" description="Polar residues" evidence="1">
    <location>
        <begin position="187"/>
        <end position="216"/>
    </location>
</feature>
<name>A0ABP8VJK3_9HYPH</name>
<sequence length="496" mass="56641">MKHANHQETPHYESSRLPYVCWYQNDFLGGVRGMRAHEIGIYTILLNEMYARGRPLELSVERLARLCGCDKRTFVNVLEMLIEEGKILNLANGLWNKRCEIVFQEREKLLEQKSFAGHCSAKKRRRINAEIEHLRNNCTRDDEQNLEAQNREEKETPYGVLEKKFLLTRPKEEKALNYAPISRKTSLCLKQQDTMENSPPPTERQSQSPTSFNNSTDMREERTTTGTTFPTKQAPNMHHQNSTPPVDEQSPPVEKRATSHLQEKFTPTSTTTGDTFSTPIILDTGSQNLASTACPQSSQSFATNLDIPTSLQKGTTKNSTCSSTIQVSNTDGPNHTPPTERQSHPPTSLDISHFEEDQASSAPPHISSPTGDTSNAGKQAKSRTVLAKGHRLPSDWQADIEAAILEGLSEEQARWQEKKFRDYWQAKSGKDALKVDWQATWRNWFRREIERIKEHQERLAIFSSHNRLSPPNKEKENESLYRSLINYSANEHKHDF</sequence>
<reference evidence="3" key="1">
    <citation type="journal article" date="2019" name="Int. J. Syst. Evol. Microbiol.">
        <title>The Global Catalogue of Microorganisms (GCM) 10K type strain sequencing project: providing services to taxonomists for standard genome sequencing and annotation.</title>
        <authorList>
            <consortium name="The Broad Institute Genomics Platform"/>
            <consortium name="The Broad Institute Genome Sequencing Center for Infectious Disease"/>
            <person name="Wu L."/>
            <person name="Ma J."/>
        </authorList>
    </citation>
    <scope>NUCLEOTIDE SEQUENCE [LARGE SCALE GENOMIC DNA]</scope>
    <source>
        <strain evidence="3">JCM 17714</strain>
    </source>
</reference>
<protein>
    <recommendedName>
        <fullName evidence="4">Phage related protein</fullName>
    </recommendedName>
</protein>
<feature type="compositionally biased region" description="Basic and acidic residues" evidence="1">
    <location>
        <begin position="253"/>
        <end position="263"/>
    </location>
</feature>
<gene>
    <name evidence="2" type="ORF">GCM10023262_11660</name>
</gene>
<evidence type="ECO:0000313" key="2">
    <source>
        <dbReference type="EMBL" id="GAA4664582.1"/>
    </source>
</evidence>
<feature type="compositionally biased region" description="Low complexity" evidence="1">
    <location>
        <begin position="265"/>
        <end position="279"/>
    </location>
</feature>
<proteinExistence type="predicted"/>
<feature type="region of interest" description="Disordered" evidence="1">
    <location>
        <begin position="310"/>
        <end position="390"/>
    </location>
</feature>
<evidence type="ECO:0000313" key="3">
    <source>
        <dbReference type="Proteomes" id="UP001501699"/>
    </source>
</evidence>
<dbReference type="Pfam" id="PF07120">
    <property type="entry name" value="DUF1376"/>
    <property type="match status" value="1"/>
</dbReference>
<dbReference type="Proteomes" id="UP001501699">
    <property type="component" value="Unassembled WGS sequence"/>
</dbReference>
<evidence type="ECO:0008006" key="4">
    <source>
        <dbReference type="Google" id="ProtNLM"/>
    </source>
</evidence>
<feature type="compositionally biased region" description="Polar residues" evidence="1">
    <location>
        <begin position="310"/>
        <end position="350"/>
    </location>
</feature>
<organism evidence="2 3">
    <name type="scientific">Bartonella pachyuromydis</name>
    <dbReference type="NCBI Taxonomy" id="931097"/>
    <lineage>
        <taxon>Bacteria</taxon>
        <taxon>Pseudomonadati</taxon>
        <taxon>Pseudomonadota</taxon>
        <taxon>Alphaproteobacteria</taxon>
        <taxon>Hyphomicrobiales</taxon>
        <taxon>Bartonellaceae</taxon>
        <taxon>Bartonella</taxon>
    </lineage>
</organism>
<dbReference type="EMBL" id="BAABJA010000007">
    <property type="protein sequence ID" value="GAA4664582.1"/>
    <property type="molecule type" value="Genomic_DNA"/>
</dbReference>
<feature type="region of interest" description="Disordered" evidence="1">
    <location>
        <begin position="187"/>
        <end position="279"/>
    </location>
</feature>
<keyword evidence="3" id="KW-1185">Reference proteome</keyword>
<feature type="compositionally biased region" description="Polar residues" evidence="1">
    <location>
        <begin position="367"/>
        <end position="377"/>
    </location>
</feature>
<dbReference type="RefSeq" id="WP_345119188.1">
    <property type="nucleotide sequence ID" value="NZ_BAABJA010000007.1"/>
</dbReference>
<accession>A0ABP8VJK3</accession>
<evidence type="ECO:0000256" key="1">
    <source>
        <dbReference type="SAM" id="MobiDB-lite"/>
    </source>
</evidence>
<comment type="caution">
    <text evidence="2">The sequence shown here is derived from an EMBL/GenBank/DDBJ whole genome shotgun (WGS) entry which is preliminary data.</text>
</comment>
<dbReference type="InterPro" id="IPR010781">
    <property type="entry name" value="DUF1376"/>
</dbReference>